<evidence type="ECO:0008006" key="3">
    <source>
        <dbReference type="Google" id="ProtNLM"/>
    </source>
</evidence>
<name>A0ABW5DV67_9PROT</name>
<protein>
    <recommendedName>
        <fullName evidence="3">PAS domain-containing protein</fullName>
    </recommendedName>
</protein>
<comment type="caution">
    <text evidence="1">The sequence shown here is derived from an EMBL/GenBank/DDBJ whole genome shotgun (WGS) entry which is preliminary data.</text>
</comment>
<proteinExistence type="predicted"/>
<organism evidence="1 2">
    <name type="scientific">Lacibacterium aquatile</name>
    <dbReference type="NCBI Taxonomy" id="1168082"/>
    <lineage>
        <taxon>Bacteria</taxon>
        <taxon>Pseudomonadati</taxon>
        <taxon>Pseudomonadota</taxon>
        <taxon>Alphaproteobacteria</taxon>
        <taxon>Rhodospirillales</taxon>
        <taxon>Rhodospirillaceae</taxon>
    </lineage>
</organism>
<evidence type="ECO:0000313" key="2">
    <source>
        <dbReference type="Proteomes" id="UP001597295"/>
    </source>
</evidence>
<keyword evidence="2" id="KW-1185">Reference proteome</keyword>
<evidence type="ECO:0000313" key="1">
    <source>
        <dbReference type="EMBL" id="MFD2263866.1"/>
    </source>
</evidence>
<dbReference type="EMBL" id="JBHUIP010000012">
    <property type="protein sequence ID" value="MFD2263866.1"/>
    <property type="molecule type" value="Genomic_DNA"/>
</dbReference>
<dbReference type="RefSeq" id="WP_379876909.1">
    <property type="nucleotide sequence ID" value="NZ_JBHUIP010000012.1"/>
</dbReference>
<dbReference type="SUPFAM" id="SSF55785">
    <property type="entry name" value="PYP-like sensor domain (PAS domain)"/>
    <property type="match status" value="1"/>
</dbReference>
<accession>A0ABW5DV67</accession>
<dbReference type="InterPro" id="IPR035965">
    <property type="entry name" value="PAS-like_dom_sf"/>
</dbReference>
<reference evidence="2" key="1">
    <citation type="journal article" date="2019" name="Int. J. Syst. Evol. Microbiol.">
        <title>The Global Catalogue of Microorganisms (GCM) 10K type strain sequencing project: providing services to taxonomists for standard genome sequencing and annotation.</title>
        <authorList>
            <consortium name="The Broad Institute Genomics Platform"/>
            <consortium name="The Broad Institute Genome Sequencing Center for Infectious Disease"/>
            <person name="Wu L."/>
            <person name="Ma J."/>
        </authorList>
    </citation>
    <scope>NUCLEOTIDE SEQUENCE [LARGE SCALE GENOMIC DNA]</scope>
    <source>
        <strain evidence="2">CGMCC 1.19062</strain>
    </source>
</reference>
<dbReference type="Proteomes" id="UP001597295">
    <property type="component" value="Unassembled WGS sequence"/>
</dbReference>
<sequence length="133" mass="14513">MPSLILSRETAYQAGEDSLSTAKLLAFALSRADILVEIDQEVTIVSLHGSLRQILGEEVENFIGQPLRAILRPGSDADCAEIAIACKGGRRLSERLITLQSGRPATWAGTCIPEAPGRMYLSMALVERRKHPR</sequence>
<gene>
    <name evidence="1" type="ORF">ACFSM5_13270</name>
</gene>